<dbReference type="AlphaFoldDB" id="A0AAF0WAZ6"/>
<reference evidence="1" key="1">
    <citation type="journal article" date="2016" name="Nat. Genet.">
        <title>A high-quality carrot genome assembly provides new insights into carotenoid accumulation and asterid genome evolution.</title>
        <authorList>
            <person name="Iorizzo M."/>
            <person name="Ellison S."/>
            <person name="Senalik D."/>
            <person name="Zeng P."/>
            <person name="Satapoomin P."/>
            <person name="Huang J."/>
            <person name="Bowman M."/>
            <person name="Iovene M."/>
            <person name="Sanseverino W."/>
            <person name="Cavagnaro P."/>
            <person name="Yildiz M."/>
            <person name="Macko-Podgorni A."/>
            <person name="Moranska E."/>
            <person name="Grzebelus E."/>
            <person name="Grzebelus D."/>
            <person name="Ashrafi H."/>
            <person name="Zheng Z."/>
            <person name="Cheng S."/>
            <person name="Spooner D."/>
            <person name="Van Deynze A."/>
            <person name="Simon P."/>
        </authorList>
    </citation>
    <scope>NUCLEOTIDE SEQUENCE</scope>
    <source>
        <tissue evidence="1">Leaf</tissue>
    </source>
</reference>
<sequence length="484" mass="54337">MATSKVHITLKVVFHKQEQRVLFAEASSDFVDILFSFLTLPMGTIVRLLSKHPKTSRPPVIGSLNNLYRSIANLDAKYFTSGACKDILLNTRNSAAEVCENLKINIDDKPVEYFTCEDMECTERSHTPSFSLYKGVVCKNCAKMLKKNARYLNGTRSDERGVFVEPTESFVITDDLHVIPNIPASTIAILESSGFTDFGVLKEKTFEIGYTEMLDLLKYSILSKTPLTNMFLRKNNRIMNNVVPTYNCQIKTDGINSFKNMTVKVLVQKSSKKILLAHCTEDFIDFLFSFLGVPLGRVISMLSKNNEPALCVQNIHQSASELEVGEFLKSQEKKDMLLCPQLSMLYLFSKQLFKDDKFPKLYGSPSTLKEYYYLSSYDDSSSREMILANPTGEKGFLKGTEKFMVTDDLVVTPFTTMSCIKYVQSCGVPPNDSEEQVISIGAKEAVSLLTASLVSTSVLTNGLKHLILSKPKTERLVKKLKLDN</sequence>
<accession>A0AAF0WAZ6</accession>
<keyword evidence="2" id="KW-1185">Reference proteome</keyword>
<evidence type="ECO:0000313" key="1">
    <source>
        <dbReference type="EMBL" id="WOG85496.1"/>
    </source>
</evidence>
<evidence type="ECO:0000313" key="2">
    <source>
        <dbReference type="Proteomes" id="UP000077755"/>
    </source>
</evidence>
<protein>
    <recommendedName>
        <fullName evidence="3">DUF674 domain-containing protein</fullName>
    </recommendedName>
</protein>
<proteinExistence type="predicted"/>
<dbReference type="Pfam" id="PF05056">
    <property type="entry name" value="DUF674"/>
    <property type="match status" value="1"/>
</dbReference>
<organism evidence="1 2">
    <name type="scientific">Daucus carota subsp. sativus</name>
    <name type="common">Carrot</name>
    <dbReference type="NCBI Taxonomy" id="79200"/>
    <lineage>
        <taxon>Eukaryota</taxon>
        <taxon>Viridiplantae</taxon>
        <taxon>Streptophyta</taxon>
        <taxon>Embryophyta</taxon>
        <taxon>Tracheophyta</taxon>
        <taxon>Spermatophyta</taxon>
        <taxon>Magnoliopsida</taxon>
        <taxon>eudicotyledons</taxon>
        <taxon>Gunneridae</taxon>
        <taxon>Pentapetalae</taxon>
        <taxon>asterids</taxon>
        <taxon>campanulids</taxon>
        <taxon>Apiales</taxon>
        <taxon>Apiaceae</taxon>
        <taxon>Apioideae</taxon>
        <taxon>Scandiceae</taxon>
        <taxon>Daucinae</taxon>
        <taxon>Daucus</taxon>
        <taxon>Daucus sect. Daucus</taxon>
    </lineage>
</organism>
<dbReference type="EMBL" id="CP093343">
    <property type="protein sequence ID" value="WOG85496.1"/>
    <property type="molecule type" value="Genomic_DNA"/>
</dbReference>
<evidence type="ECO:0008006" key="3">
    <source>
        <dbReference type="Google" id="ProtNLM"/>
    </source>
</evidence>
<dbReference type="InterPro" id="IPR007750">
    <property type="entry name" value="DUF674"/>
</dbReference>
<name>A0AAF0WAZ6_DAUCS</name>
<reference evidence="1" key="2">
    <citation type="submission" date="2022-03" db="EMBL/GenBank/DDBJ databases">
        <title>Draft title - Genomic analysis of global carrot germplasm unveils the trajectory of domestication and the origin of high carotenoid orange carrot.</title>
        <authorList>
            <person name="Iorizzo M."/>
            <person name="Ellison S."/>
            <person name="Senalik D."/>
            <person name="Macko-Podgorni A."/>
            <person name="Grzebelus D."/>
            <person name="Bostan H."/>
            <person name="Rolling W."/>
            <person name="Curaba J."/>
            <person name="Simon P."/>
        </authorList>
    </citation>
    <scope>NUCLEOTIDE SEQUENCE</scope>
    <source>
        <tissue evidence="1">Leaf</tissue>
    </source>
</reference>
<dbReference type="PANTHER" id="PTHR33103">
    <property type="entry name" value="OS01G0153900 PROTEIN"/>
    <property type="match status" value="1"/>
</dbReference>
<gene>
    <name evidence="1" type="ORF">DCAR_0104685</name>
</gene>
<dbReference type="PANTHER" id="PTHR33103:SF27">
    <property type="entry name" value="OS04G0594700 PROTEIN"/>
    <property type="match status" value="1"/>
</dbReference>
<dbReference type="Proteomes" id="UP000077755">
    <property type="component" value="Chromosome 1"/>
</dbReference>